<dbReference type="GO" id="GO:0034599">
    <property type="term" value="P:cellular response to oxidative stress"/>
    <property type="evidence" value="ECO:0007669"/>
    <property type="project" value="InterPro"/>
</dbReference>
<proteinExistence type="inferred from homology"/>
<comment type="caution">
    <text evidence="8">The sequence shown here is derived from an EMBL/GenBank/DDBJ whole genome shotgun (WGS) entry which is preliminary data.</text>
</comment>
<keyword evidence="3 6" id="KW-0560">Oxidoreductase</keyword>
<dbReference type="STRING" id="314283.MED297_05729"/>
<reference evidence="8 9" key="1">
    <citation type="submission" date="2006-02" db="EMBL/GenBank/DDBJ databases">
        <authorList>
            <person name="Pinhassi J."/>
            <person name="Pedros-Alio C."/>
            <person name="Ferriera S."/>
            <person name="Johnson J."/>
            <person name="Kravitz S."/>
            <person name="Halpern A."/>
            <person name="Remington K."/>
            <person name="Beeson K."/>
            <person name="Tran B."/>
            <person name="Rogers Y.-H."/>
            <person name="Friedman R."/>
            <person name="Venter J.C."/>
        </authorList>
    </citation>
    <scope>NUCLEOTIDE SEQUENCE [LARGE SCALE GENOMIC DNA]</scope>
    <source>
        <strain evidence="8 9">MED297</strain>
    </source>
</reference>
<accession>A4BD80</accession>
<dbReference type="EMBL" id="AAOE01000007">
    <property type="protein sequence ID" value="EAR09824.1"/>
    <property type="molecule type" value="Genomic_DNA"/>
</dbReference>
<dbReference type="EC" id="1.11.1.27" evidence="6"/>
<keyword evidence="2 6" id="KW-0049">Antioxidant</keyword>
<dbReference type="AlphaFoldDB" id="A4BD80"/>
<comment type="similarity">
    <text evidence="6">Belongs to the peroxiredoxin family. Prx5 subfamily.</text>
</comment>
<name>A4BD80_9GAMM</name>
<dbReference type="Pfam" id="PF08534">
    <property type="entry name" value="Redoxin"/>
    <property type="match status" value="1"/>
</dbReference>
<dbReference type="GO" id="GO:0042744">
    <property type="term" value="P:hydrogen peroxide catabolic process"/>
    <property type="evidence" value="ECO:0007669"/>
    <property type="project" value="TreeGrafter"/>
</dbReference>
<feature type="domain" description="Thioredoxin" evidence="7">
    <location>
        <begin position="3"/>
        <end position="162"/>
    </location>
</feature>
<dbReference type="OrthoDB" id="9800621at2"/>
<keyword evidence="1 6" id="KW-0575">Peroxidase</keyword>
<dbReference type="SUPFAM" id="SSF52833">
    <property type="entry name" value="Thioredoxin-like"/>
    <property type="match status" value="1"/>
</dbReference>
<dbReference type="HOGENOM" id="CLU_072440_1_2_6"/>
<dbReference type="Gene3D" id="3.40.30.10">
    <property type="entry name" value="Glutaredoxin"/>
    <property type="match status" value="1"/>
</dbReference>
<dbReference type="GO" id="GO:0005737">
    <property type="term" value="C:cytoplasm"/>
    <property type="evidence" value="ECO:0007669"/>
    <property type="project" value="TreeGrafter"/>
</dbReference>
<dbReference type="InterPro" id="IPR013766">
    <property type="entry name" value="Thioredoxin_domain"/>
</dbReference>
<dbReference type="PROSITE" id="PS51352">
    <property type="entry name" value="THIOREDOXIN_2"/>
    <property type="match status" value="1"/>
</dbReference>
<evidence type="ECO:0000259" key="7">
    <source>
        <dbReference type="PROSITE" id="PS51352"/>
    </source>
</evidence>
<feature type="active site" description="Cysteine sulfenic acid (-SOH) intermediate" evidence="5">
    <location>
        <position position="49"/>
    </location>
</feature>
<evidence type="ECO:0000256" key="3">
    <source>
        <dbReference type="ARBA" id="ARBA00023002"/>
    </source>
</evidence>
<evidence type="ECO:0000256" key="4">
    <source>
        <dbReference type="ARBA" id="ARBA00023284"/>
    </source>
</evidence>
<evidence type="ECO:0000313" key="9">
    <source>
        <dbReference type="Proteomes" id="UP000005953"/>
    </source>
</evidence>
<evidence type="ECO:0000313" key="8">
    <source>
        <dbReference type="EMBL" id="EAR09824.1"/>
    </source>
</evidence>
<keyword evidence="9" id="KW-1185">Reference proteome</keyword>
<evidence type="ECO:0000256" key="1">
    <source>
        <dbReference type="ARBA" id="ARBA00022559"/>
    </source>
</evidence>
<dbReference type="CDD" id="cd03013">
    <property type="entry name" value="PRX5_like"/>
    <property type="match status" value="1"/>
</dbReference>
<comment type="catalytic activity">
    <reaction evidence="6">
        <text>a hydroperoxide + 2 glutathione = an alcohol + glutathione disulfide + H2O</text>
        <dbReference type="Rhea" id="RHEA:62632"/>
        <dbReference type="ChEBI" id="CHEBI:15377"/>
        <dbReference type="ChEBI" id="CHEBI:30879"/>
        <dbReference type="ChEBI" id="CHEBI:35924"/>
        <dbReference type="ChEBI" id="CHEBI:57925"/>
        <dbReference type="ChEBI" id="CHEBI:58297"/>
        <dbReference type="EC" id="1.11.1.27"/>
    </reaction>
</comment>
<dbReference type="RefSeq" id="WP_008048303.1">
    <property type="nucleotide sequence ID" value="NZ_CH724155.1"/>
</dbReference>
<dbReference type="FunFam" id="3.40.30.10:FF:000020">
    <property type="entry name" value="Peroxiredoxin"/>
    <property type="match status" value="1"/>
</dbReference>
<dbReference type="InterPro" id="IPR013740">
    <property type="entry name" value="Redoxin"/>
</dbReference>
<evidence type="ECO:0000256" key="2">
    <source>
        <dbReference type="ARBA" id="ARBA00022862"/>
    </source>
</evidence>
<comment type="function">
    <text evidence="6">Thiol-specific peroxidase that catalyzes the reduction of hydrogen peroxide and organic hydroperoxides to water and alcohols, respectively. Plays a role in cell protection against oxidative stress by detoxifying peroxides.</text>
</comment>
<dbReference type="InterPro" id="IPR036249">
    <property type="entry name" value="Thioredoxin-like_sf"/>
</dbReference>
<dbReference type="Proteomes" id="UP000005953">
    <property type="component" value="Unassembled WGS sequence"/>
</dbReference>
<dbReference type="GO" id="GO:0045454">
    <property type="term" value="P:cell redox homeostasis"/>
    <property type="evidence" value="ECO:0007669"/>
    <property type="project" value="TreeGrafter"/>
</dbReference>
<dbReference type="GO" id="GO:0008379">
    <property type="term" value="F:thioredoxin peroxidase activity"/>
    <property type="evidence" value="ECO:0007669"/>
    <property type="project" value="InterPro"/>
</dbReference>
<gene>
    <name evidence="8" type="ORF">MED297_05729</name>
</gene>
<dbReference type="PANTHER" id="PTHR10430">
    <property type="entry name" value="PEROXIREDOXIN"/>
    <property type="match status" value="1"/>
</dbReference>
<evidence type="ECO:0000256" key="6">
    <source>
        <dbReference type="RuleBase" id="RU366011"/>
    </source>
</evidence>
<evidence type="ECO:0000256" key="5">
    <source>
        <dbReference type="PIRSR" id="PIRSR637944-1"/>
    </source>
</evidence>
<organism evidence="8 9">
    <name type="scientific">Reinekea blandensis MED297</name>
    <dbReference type="NCBI Taxonomy" id="314283"/>
    <lineage>
        <taxon>Bacteria</taxon>
        <taxon>Pseudomonadati</taxon>
        <taxon>Pseudomonadota</taxon>
        <taxon>Gammaproteobacteria</taxon>
        <taxon>Oceanospirillales</taxon>
        <taxon>Saccharospirillaceae</taxon>
        <taxon>Reinekea</taxon>
    </lineage>
</organism>
<dbReference type="PANTHER" id="PTHR10430:SF16">
    <property type="entry name" value="PEROXIREDOXIN-5, MITOCHONDRIAL"/>
    <property type="match status" value="1"/>
</dbReference>
<sequence length="162" mass="17633">MPIQIGETVPSITVHEWRENQPQPLSTDSLFANRRVVLFALPGAFTPTCSAAHLPGFVVAADQIKQQGIDDILCLSVNDAWVMHAWGEQQNAEAIRMIADGSADLSEAMDLAVDLTERGMGVRSQRYAMVINDGIVEWFGLDQPGSFEQSSAEAVLTYLGKA</sequence>
<keyword evidence="4 6" id="KW-0676">Redox-active center</keyword>
<dbReference type="InterPro" id="IPR037944">
    <property type="entry name" value="PRX5-like"/>
</dbReference>
<protein>
    <recommendedName>
        <fullName evidence="6">Glutathione-dependent peroxiredoxin</fullName>
        <ecNumber evidence="6">1.11.1.27</ecNumber>
    </recommendedName>
</protein>